<keyword evidence="4 5" id="KW-0949">S-adenosyl-L-methionine</keyword>
<accession>A0AAE0I1D9</accession>
<evidence type="ECO:0000256" key="4">
    <source>
        <dbReference type="ARBA" id="ARBA00022691"/>
    </source>
</evidence>
<organism evidence="7 8">
    <name type="scientific">Apodospora peruviana</name>
    <dbReference type="NCBI Taxonomy" id="516989"/>
    <lineage>
        <taxon>Eukaryota</taxon>
        <taxon>Fungi</taxon>
        <taxon>Dikarya</taxon>
        <taxon>Ascomycota</taxon>
        <taxon>Pezizomycotina</taxon>
        <taxon>Sordariomycetes</taxon>
        <taxon>Sordariomycetidae</taxon>
        <taxon>Sordariales</taxon>
        <taxon>Lasiosphaeriaceae</taxon>
        <taxon>Apodospora</taxon>
    </lineage>
</organism>
<feature type="binding site" evidence="5">
    <location>
        <begin position="84"/>
        <end position="86"/>
    </location>
    <ligand>
        <name>S-adenosyl-L-methionine</name>
        <dbReference type="ChEBI" id="CHEBI:59789"/>
    </ligand>
</feature>
<evidence type="ECO:0000256" key="1">
    <source>
        <dbReference type="ARBA" id="ARBA00022490"/>
    </source>
</evidence>
<proteinExistence type="inferred from homology"/>
<dbReference type="PANTHER" id="PTHR14614:SF10">
    <property type="entry name" value="PROTEIN N-TERMINAL AND LYSINE N-METHYLTRANSFERASE EFM7"/>
    <property type="match status" value="1"/>
</dbReference>
<feature type="compositionally biased region" description="Acidic residues" evidence="6">
    <location>
        <begin position="1"/>
        <end position="11"/>
    </location>
</feature>
<dbReference type="SUPFAM" id="SSF53335">
    <property type="entry name" value="S-adenosyl-L-methionine-dependent methyltransferases"/>
    <property type="match status" value="1"/>
</dbReference>
<comment type="caution">
    <text evidence="7">The sequence shown here is derived from an EMBL/GenBank/DDBJ whole genome shotgun (WGS) entry which is preliminary data.</text>
</comment>
<dbReference type="InterPro" id="IPR029063">
    <property type="entry name" value="SAM-dependent_MTases_sf"/>
</dbReference>
<evidence type="ECO:0000256" key="5">
    <source>
        <dbReference type="HAMAP-Rule" id="MF_03223"/>
    </source>
</evidence>
<dbReference type="PANTHER" id="PTHR14614">
    <property type="entry name" value="HEPATOCELLULAR CARCINOMA-ASSOCIATED ANTIGEN"/>
    <property type="match status" value="1"/>
</dbReference>
<reference evidence="7" key="2">
    <citation type="submission" date="2023-06" db="EMBL/GenBank/DDBJ databases">
        <authorList>
            <consortium name="Lawrence Berkeley National Laboratory"/>
            <person name="Haridas S."/>
            <person name="Hensen N."/>
            <person name="Bonometti L."/>
            <person name="Westerberg I."/>
            <person name="Brannstrom I.O."/>
            <person name="Guillou S."/>
            <person name="Cros-Aarteil S."/>
            <person name="Calhoun S."/>
            <person name="Kuo A."/>
            <person name="Mondo S."/>
            <person name="Pangilinan J."/>
            <person name="Riley R."/>
            <person name="Labutti K."/>
            <person name="Andreopoulos B."/>
            <person name="Lipzen A."/>
            <person name="Chen C."/>
            <person name="Yanf M."/>
            <person name="Daum C."/>
            <person name="Ng V."/>
            <person name="Clum A."/>
            <person name="Steindorff A."/>
            <person name="Ohm R."/>
            <person name="Martin F."/>
            <person name="Silar P."/>
            <person name="Natvig D."/>
            <person name="Lalanne C."/>
            <person name="Gautier V."/>
            <person name="Ament-Velasquez S.L."/>
            <person name="Kruys A."/>
            <person name="Hutchinson M.I."/>
            <person name="Powell A.J."/>
            <person name="Barry K."/>
            <person name="Miller A.N."/>
            <person name="Grigoriev I.V."/>
            <person name="Debuchy R."/>
            <person name="Gladieux P."/>
            <person name="Thoren M.H."/>
            <person name="Johannesson H."/>
        </authorList>
    </citation>
    <scope>NUCLEOTIDE SEQUENCE</scope>
    <source>
        <strain evidence="7">CBS 118394</strain>
    </source>
</reference>
<name>A0AAE0I1D9_9PEZI</name>
<keyword evidence="2 5" id="KW-0489">Methyltransferase</keyword>
<sequence length="273" mass="30579">MSSDSEYEGGEAGDLFQDPADYYQPTPPPTTELYTMKTGASITLHLVGHSPLEAHHLWNGSVIVSQHFEDHPEEVRGKTVFELGAAAGLPSIVAAVLGAKKAVVTDYPDPDLVATMWKNIRGCELLVPENDREEMNIAADGYIWGADPTPMLKHLPPTRNGANPDGFDVLILADLLFRHTEHGNMVKSIERSLRKHPDSKAFVVFTSYRPWLQHKDLAFFDVAREKGFIVEKFLERKTEKPLFENDPGDEEIRKTVTGWIIRWPQEACEKASS</sequence>
<evidence type="ECO:0000256" key="2">
    <source>
        <dbReference type="ARBA" id="ARBA00022603"/>
    </source>
</evidence>
<dbReference type="EC" id="2.1.1.-" evidence="5"/>
<dbReference type="GO" id="GO:0071885">
    <property type="term" value="F:N-terminal protein N-methyltransferase activity"/>
    <property type="evidence" value="ECO:0007669"/>
    <property type="project" value="UniProtKB-UniRule"/>
</dbReference>
<dbReference type="AlphaFoldDB" id="A0AAE0I1D9"/>
<comment type="subcellular location">
    <subcellularLocation>
        <location evidence="5">Cytoplasm</location>
    </subcellularLocation>
</comment>
<keyword evidence="8" id="KW-1185">Reference proteome</keyword>
<feature type="region of interest" description="Disordered" evidence="6">
    <location>
        <begin position="1"/>
        <end position="29"/>
    </location>
</feature>
<evidence type="ECO:0000256" key="3">
    <source>
        <dbReference type="ARBA" id="ARBA00022679"/>
    </source>
</evidence>
<dbReference type="InterPro" id="IPR019410">
    <property type="entry name" value="Methyltransf_16"/>
</dbReference>
<dbReference type="EMBL" id="JAUEDM010000005">
    <property type="protein sequence ID" value="KAK3316332.1"/>
    <property type="molecule type" value="Genomic_DNA"/>
</dbReference>
<dbReference type="GO" id="GO:0016279">
    <property type="term" value="F:protein-lysine N-methyltransferase activity"/>
    <property type="evidence" value="ECO:0007669"/>
    <property type="project" value="UniProtKB-UniRule"/>
</dbReference>
<keyword evidence="1 5" id="KW-0963">Cytoplasm</keyword>
<feature type="binding site" evidence="5">
    <location>
        <position position="58"/>
    </location>
    <ligand>
        <name>S-adenosyl-L-methionine</name>
        <dbReference type="ChEBI" id="CHEBI:59789"/>
    </ligand>
</feature>
<reference evidence="7" key="1">
    <citation type="journal article" date="2023" name="Mol. Phylogenet. Evol.">
        <title>Genome-scale phylogeny and comparative genomics of the fungal order Sordariales.</title>
        <authorList>
            <person name="Hensen N."/>
            <person name="Bonometti L."/>
            <person name="Westerberg I."/>
            <person name="Brannstrom I.O."/>
            <person name="Guillou S."/>
            <person name="Cros-Aarteil S."/>
            <person name="Calhoun S."/>
            <person name="Haridas S."/>
            <person name="Kuo A."/>
            <person name="Mondo S."/>
            <person name="Pangilinan J."/>
            <person name="Riley R."/>
            <person name="LaButti K."/>
            <person name="Andreopoulos B."/>
            <person name="Lipzen A."/>
            <person name="Chen C."/>
            <person name="Yan M."/>
            <person name="Daum C."/>
            <person name="Ng V."/>
            <person name="Clum A."/>
            <person name="Steindorff A."/>
            <person name="Ohm R.A."/>
            <person name="Martin F."/>
            <person name="Silar P."/>
            <person name="Natvig D.O."/>
            <person name="Lalanne C."/>
            <person name="Gautier V."/>
            <person name="Ament-Velasquez S.L."/>
            <person name="Kruys A."/>
            <person name="Hutchinson M.I."/>
            <person name="Powell A.J."/>
            <person name="Barry K."/>
            <person name="Miller A.N."/>
            <person name="Grigoriev I.V."/>
            <person name="Debuchy R."/>
            <person name="Gladieux P."/>
            <person name="Hiltunen Thoren M."/>
            <person name="Johannesson H."/>
        </authorList>
    </citation>
    <scope>NUCLEOTIDE SEQUENCE</scope>
    <source>
        <strain evidence="7">CBS 118394</strain>
    </source>
</reference>
<dbReference type="Proteomes" id="UP001283341">
    <property type="component" value="Unassembled WGS sequence"/>
</dbReference>
<comment type="similarity">
    <text evidence="5">Belongs to the class I-like SAM-binding methyltransferase superfamily. EFM7 family.</text>
</comment>
<gene>
    <name evidence="5" type="primary">EFM7</name>
    <name evidence="7" type="ORF">B0H66DRAFT_291721</name>
</gene>
<evidence type="ECO:0000313" key="8">
    <source>
        <dbReference type="Proteomes" id="UP001283341"/>
    </source>
</evidence>
<evidence type="ECO:0000313" key="7">
    <source>
        <dbReference type="EMBL" id="KAK3316332.1"/>
    </source>
</evidence>
<feature type="binding site" evidence="5">
    <location>
        <position position="173"/>
    </location>
    <ligand>
        <name>S-adenosyl-L-methionine</name>
        <dbReference type="ChEBI" id="CHEBI:59789"/>
    </ligand>
</feature>
<protein>
    <recommendedName>
        <fullName evidence="5">Protein N-terminal and lysine N-methyltransferase EFM7</fullName>
        <ecNumber evidence="5">2.1.1.-</ecNumber>
    </recommendedName>
    <alternativeName>
        <fullName evidence="5">Elongation factor methyltransferase 7</fullName>
    </alternativeName>
</protein>
<dbReference type="Gene3D" id="3.40.50.150">
    <property type="entry name" value="Vaccinia Virus protein VP39"/>
    <property type="match status" value="1"/>
</dbReference>
<dbReference type="PROSITE" id="PS51560">
    <property type="entry name" value="SAM_MT_NNT1"/>
    <property type="match status" value="1"/>
</dbReference>
<dbReference type="HAMAP" id="MF_03223">
    <property type="entry name" value="Methyltr_EFM7"/>
    <property type="match status" value="1"/>
</dbReference>
<keyword evidence="3 5" id="KW-0808">Transferase</keyword>
<dbReference type="InterPro" id="IPR025784">
    <property type="entry name" value="EFM7"/>
</dbReference>
<feature type="binding site" evidence="5">
    <location>
        <position position="144"/>
    </location>
    <ligand>
        <name>S-adenosyl-L-methionine</name>
        <dbReference type="ChEBI" id="CHEBI:59789"/>
    </ligand>
</feature>
<dbReference type="GO" id="GO:0005737">
    <property type="term" value="C:cytoplasm"/>
    <property type="evidence" value="ECO:0007669"/>
    <property type="project" value="UniProtKB-SubCell"/>
</dbReference>
<comment type="function">
    <text evidence="5">S-adenosyl-L-methionine-dependent protein methyltransferase that trimethylates the N-terminal glycine 'Gly-2' of elongation factor 1-alpha, before also catalyzing the mono- and dimethylation of 'Lys-3'.</text>
</comment>
<evidence type="ECO:0000256" key="6">
    <source>
        <dbReference type="SAM" id="MobiDB-lite"/>
    </source>
</evidence>
<feature type="binding site" evidence="5">
    <location>
        <position position="106"/>
    </location>
    <ligand>
        <name>S-adenosyl-L-methionine</name>
        <dbReference type="ChEBI" id="CHEBI:59789"/>
    </ligand>
</feature>
<dbReference type="GO" id="GO:0032259">
    <property type="term" value="P:methylation"/>
    <property type="evidence" value="ECO:0007669"/>
    <property type="project" value="UniProtKB-KW"/>
</dbReference>
<dbReference type="Pfam" id="PF10294">
    <property type="entry name" value="Methyltransf_16"/>
    <property type="match status" value="1"/>
</dbReference>